<dbReference type="EMBL" id="MF063068">
    <property type="protein sequence ID" value="ARV77421.1"/>
    <property type="molecule type" value="Genomic_DNA"/>
</dbReference>
<gene>
    <name evidence="1" type="ORF">NOXIFER_256</name>
</gene>
<keyword evidence="2" id="KW-1185">Reference proteome</keyword>
<name>A0A1Y0SV77_9CAUD</name>
<dbReference type="Proteomes" id="UP000224829">
    <property type="component" value="Segment"/>
</dbReference>
<evidence type="ECO:0000313" key="2">
    <source>
        <dbReference type="Proteomes" id="UP000224829"/>
    </source>
</evidence>
<evidence type="ECO:0000313" key="1">
    <source>
        <dbReference type="EMBL" id="ARV77421.1"/>
    </source>
</evidence>
<organism evidence="1 2">
    <name type="scientific">Pseudomonas phage Noxifer</name>
    <dbReference type="NCBI Taxonomy" id="2006684"/>
    <lineage>
        <taxon>Viruses</taxon>
        <taxon>Duplodnaviria</taxon>
        <taxon>Heunggongvirae</taxon>
        <taxon>Uroviricota</taxon>
        <taxon>Caudoviricetes</taxon>
        <taxon>Chimalliviridae</taxon>
        <taxon>Noxifervirus</taxon>
        <taxon>Noxifervirus noxifer</taxon>
    </lineage>
</organism>
<reference evidence="1 2" key="1">
    <citation type="submission" date="2017-05" db="EMBL/GenBank/DDBJ databases">
        <authorList>
            <person name="Song R."/>
            <person name="Chenine A.L."/>
            <person name="Ruprecht R.M."/>
        </authorList>
    </citation>
    <scope>NUCLEOTIDE SEQUENCE [LARGE SCALE GENOMIC DNA]</scope>
</reference>
<accession>A0A1Y0SV77</accession>
<proteinExistence type="predicted"/>
<protein>
    <submittedName>
        <fullName evidence="1">Uncharacterized protein</fullName>
    </submittedName>
</protein>
<sequence length="96" mass="10815">MLSVRLDDESDSYLRKLATQEDRTVNNLIKRIIKDYASRNPLDADAPQMHMLRDSKAHKWRLVAEGIDLGILTLDANGGLVLSLDINQLKQDSPCP</sequence>